<reference evidence="1 2" key="1">
    <citation type="submission" date="2022-08" db="EMBL/GenBank/DDBJ databases">
        <title>Whole genome sequencing-based tracing of a 2022 introduction and outbreak of Xanthomonas hortorum pv. pelargonii.</title>
        <authorList>
            <person name="Iruegas-Bocardo F."/>
            <person name="Weisberg A.K."/>
            <person name="Riutta E.R."/>
            <person name="Kilday K."/>
            <person name="Bonkowski J.C."/>
            <person name="Creswell T."/>
            <person name="Daughtrey M.L."/>
            <person name="Rane K."/>
            <person name="Grunwald N.J."/>
            <person name="Chang J.H."/>
            <person name="Putnam M.L."/>
        </authorList>
    </citation>
    <scope>NUCLEOTIDE SEQUENCE [LARGE SCALE GENOMIC DNA]</scope>
    <source>
        <strain evidence="1 2">22-323</strain>
    </source>
</reference>
<gene>
    <name evidence="1" type="ORF">NYR97_06990</name>
</gene>
<proteinExistence type="predicted"/>
<protein>
    <recommendedName>
        <fullName evidence="3">DUF2336 domain-containing protein</fullName>
    </recommendedName>
</protein>
<keyword evidence="2" id="KW-1185">Reference proteome</keyword>
<evidence type="ECO:0000313" key="2">
    <source>
        <dbReference type="Proteomes" id="UP001302716"/>
    </source>
</evidence>
<dbReference type="EMBL" id="CP103836">
    <property type="protein sequence ID" value="WOB51114.1"/>
    <property type="molecule type" value="Genomic_DNA"/>
</dbReference>
<sequence length="154" mass="16121">MSASEAMRRSALLASVMQSGERRRLLASLPAPIAAQLRAQIAIVCRHGWDDPALVEQALQIPRLPIGSADAELGLEEIVQLSHTLCAATLSRVVMATTSADASFIFAALEPAMAKAVRAELASSRSFPPALAAAVRNAAHAQANAAHPALRVLP</sequence>
<evidence type="ECO:0000313" key="1">
    <source>
        <dbReference type="EMBL" id="WOB51114.1"/>
    </source>
</evidence>
<name>A0AAU0BI73_9XANT</name>
<evidence type="ECO:0008006" key="3">
    <source>
        <dbReference type="Google" id="ProtNLM"/>
    </source>
</evidence>
<dbReference type="AlphaFoldDB" id="A0AAU0BI73"/>
<dbReference type="RefSeq" id="WP_316697247.1">
    <property type="nucleotide sequence ID" value="NZ_CP103836.1"/>
</dbReference>
<organism evidence="1 2">
    <name type="scientific">Xanthomonas hydrangeae</name>
    <dbReference type="NCBI Taxonomy" id="2775159"/>
    <lineage>
        <taxon>Bacteria</taxon>
        <taxon>Pseudomonadati</taxon>
        <taxon>Pseudomonadota</taxon>
        <taxon>Gammaproteobacteria</taxon>
        <taxon>Lysobacterales</taxon>
        <taxon>Lysobacteraceae</taxon>
        <taxon>Xanthomonas</taxon>
    </lineage>
</organism>
<accession>A0AAU0BI73</accession>
<dbReference type="Proteomes" id="UP001302716">
    <property type="component" value="Chromosome"/>
</dbReference>